<dbReference type="InterPro" id="IPR000962">
    <property type="entry name" value="Znf_DskA_TraR"/>
</dbReference>
<sequence length="119" mass="12813">MSQLSLADVVAALEAERADATAQVRDLDRAVAGVVEASRDSNADDEHDPEGATIAFERAQAMAVRDRQRARLREVDAALERVADGTFGRCEKCGCEIASGRLLVRPTSHTCVTCADVKR</sequence>
<dbReference type="PANTHER" id="PTHR33823">
    <property type="entry name" value="RNA POLYMERASE-BINDING TRANSCRIPTION FACTOR DKSA-RELATED"/>
    <property type="match status" value="1"/>
</dbReference>
<keyword evidence="2" id="KW-0863">Zinc-finger</keyword>
<accession>A0A316AWQ2</accession>
<protein>
    <submittedName>
        <fullName evidence="6">TraR/DksA family transcriptional regulator</fullName>
    </submittedName>
</protein>
<evidence type="ECO:0000256" key="3">
    <source>
        <dbReference type="ARBA" id="ARBA00022833"/>
    </source>
</evidence>
<dbReference type="PROSITE" id="PS51128">
    <property type="entry name" value="ZF_DKSA_2"/>
    <property type="match status" value="1"/>
</dbReference>
<dbReference type="PROSITE" id="PS01102">
    <property type="entry name" value="ZF_DKSA_1"/>
    <property type="match status" value="1"/>
</dbReference>
<dbReference type="SUPFAM" id="SSF57716">
    <property type="entry name" value="Glucocorticoid receptor-like (DNA-binding domain)"/>
    <property type="match status" value="1"/>
</dbReference>
<reference evidence="6 7" key="1">
    <citation type="submission" date="2018-03" db="EMBL/GenBank/DDBJ databases">
        <title>Genomic Encyclopedia of Archaeal and Bacterial Type Strains, Phase II (KMG-II): from individual species to whole genera.</title>
        <authorList>
            <person name="Goeker M."/>
        </authorList>
    </citation>
    <scope>NUCLEOTIDE SEQUENCE [LARGE SCALE GENOMIC DNA]</scope>
    <source>
        <strain evidence="6 7">DSM 44889</strain>
    </source>
</reference>
<evidence type="ECO:0000313" key="6">
    <source>
        <dbReference type="EMBL" id="PWJ54597.1"/>
    </source>
</evidence>
<evidence type="ECO:0000313" key="7">
    <source>
        <dbReference type="Proteomes" id="UP000245469"/>
    </source>
</evidence>
<feature type="domain" description="Zinc finger DksA/TraR C4-type" evidence="5">
    <location>
        <begin position="85"/>
        <end position="116"/>
    </location>
</feature>
<keyword evidence="3" id="KW-0862">Zinc</keyword>
<dbReference type="Gene3D" id="1.20.120.910">
    <property type="entry name" value="DksA, coiled-coil domain"/>
    <property type="match status" value="1"/>
</dbReference>
<evidence type="ECO:0000256" key="2">
    <source>
        <dbReference type="ARBA" id="ARBA00022771"/>
    </source>
</evidence>
<evidence type="ECO:0000256" key="1">
    <source>
        <dbReference type="ARBA" id="ARBA00022723"/>
    </source>
</evidence>
<keyword evidence="7" id="KW-1185">Reference proteome</keyword>
<dbReference type="InterPro" id="IPR020458">
    <property type="entry name" value="Znf_DskA_TraR_CS"/>
</dbReference>
<evidence type="ECO:0000259" key="5">
    <source>
        <dbReference type="Pfam" id="PF01258"/>
    </source>
</evidence>
<proteinExistence type="predicted"/>
<gene>
    <name evidence="6" type="ORF">BXY45_10640</name>
</gene>
<dbReference type="InterPro" id="IPR037187">
    <property type="entry name" value="DnaK_N"/>
</dbReference>
<name>A0A316AWQ2_9ACTN</name>
<feature type="zinc finger region" description="dksA C4-type" evidence="4">
    <location>
        <begin position="90"/>
        <end position="114"/>
    </location>
</feature>
<dbReference type="GO" id="GO:0008270">
    <property type="term" value="F:zinc ion binding"/>
    <property type="evidence" value="ECO:0007669"/>
    <property type="project" value="UniProtKB-KW"/>
</dbReference>
<dbReference type="EMBL" id="QGDQ01000006">
    <property type="protein sequence ID" value="PWJ54597.1"/>
    <property type="molecule type" value="Genomic_DNA"/>
</dbReference>
<evidence type="ECO:0000256" key="4">
    <source>
        <dbReference type="PROSITE-ProRule" id="PRU00510"/>
    </source>
</evidence>
<keyword evidence="1" id="KW-0479">Metal-binding</keyword>
<dbReference type="Pfam" id="PF01258">
    <property type="entry name" value="zf-dskA_traR"/>
    <property type="match status" value="1"/>
</dbReference>
<dbReference type="AlphaFoldDB" id="A0A316AWQ2"/>
<dbReference type="Proteomes" id="UP000245469">
    <property type="component" value="Unassembled WGS sequence"/>
</dbReference>
<dbReference type="RefSeq" id="WP_245961673.1">
    <property type="nucleotide sequence ID" value="NZ_QGDQ01000006.1"/>
</dbReference>
<dbReference type="PANTHER" id="PTHR33823:SF4">
    <property type="entry name" value="GENERAL STRESS PROTEIN 16O"/>
    <property type="match status" value="1"/>
</dbReference>
<dbReference type="SUPFAM" id="SSF109635">
    <property type="entry name" value="DnaK suppressor protein DksA, alpha-hairpin domain"/>
    <property type="match status" value="1"/>
</dbReference>
<organism evidence="6 7">
    <name type="scientific">Quadrisphaera granulorum</name>
    <dbReference type="NCBI Taxonomy" id="317664"/>
    <lineage>
        <taxon>Bacteria</taxon>
        <taxon>Bacillati</taxon>
        <taxon>Actinomycetota</taxon>
        <taxon>Actinomycetes</taxon>
        <taxon>Kineosporiales</taxon>
        <taxon>Kineosporiaceae</taxon>
        <taxon>Quadrisphaera</taxon>
    </lineage>
</organism>
<comment type="caution">
    <text evidence="6">The sequence shown here is derived from an EMBL/GenBank/DDBJ whole genome shotgun (WGS) entry which is preliminary data.</text>
</comment>